<dbReference type="Pfam" id="PF00501">
    <property type="entry name" value="AMP-binding"/>
    <property type="match status" value="1"/>
</dbReference>
<evidence type="ECO:0000259" key="1">
    <source>
        <dbReference type="Pfam" id="PF00501"/>
    </source>
</evidence>
<evidence type="ECO:0000313" key="3">
    <source>
        <dbReference type="Proteomes" id="UP000248333"/>
    </source>
</evidence>
<dbReference type="GO" id="GO:0044550">
    <property type="term" value="P:secondary metabolite biosynthetic process"/>
    <property type="evidence" value="ECO:0007669"/>
    <property type="project" value="TreeGrafter"/>
</dbReference>
<dbReference type="InterPro" id="IPR020845">
    <property type="entry name" value="AMP-binding_CS"/>
</dbReference>
<dbReference type="GO" id="GO:0031177">
    <property type="term" value="F:phosphopantetheine binding"/>
    <property type="evidence" value="ECO:0007669"/>
    <property type="project" value="TreeGrafter"/>
</dbReference>
<comment type="caution">
    <text evidence="2">The sequence shown here is derived from an EMBL/GenBank/DDBJ whole genome shotgun (WGS) entry which is preliminary data.</text>
</comment>
<dbReference type="GO" id="GO:0043041">
    <property type="term" value="P:amino acid activation for nonribosomal peptide biosynthetic process"/>
    <property type="evidence" value="ECO:0007669"/>
    <property type="project" value="TreeGrafter"/>
</dbReference>
<dbReference type="PANTHER" id="PTHR45527">
    <property type="entry name" value="NONRIBOSOMAL PEPTIDE SYNTHETASE"/>
    <property type="match status" value="1"/>
</dbReference>
<dbReference type="PROSITE" id="PS00455">
    <property type="entry name" value="AMP_BINDING"/>
    <property type="match status" value="1"/>
</dbReference>
<evidence type="ECO:0000313" key="2">
    <source>
        <dbReference type="EMBL" id="PYC66957.1"/>
    </source>
</evidence>
<dbReference type="GO" id="GO:0005737">
    <property type="term" value="C:cytoplasm"/>
    <property type="evidence" value="ECO:0007669"/>
    <property type="project" value="TreeGrafter"/>
</dbReference>
<dbReference type="RefSeq" id="WP_110565789.1">
    <property type="nucleotide sequence ID" value="NZ_PYBV01000029.1"/>
</dbReference>
<dbReference type="GO" id="GO:0016874">
    <property type="term" value="F:ligase activity"/>
    <property type="evidence" value="ECO:0007669"/>
    <property type="project" value="UniProtKB-KW"/>
</dbReference>
<keyword evidence="2" id="KW-0436">Ligase</keyword>
<name>A0A318NE22_9ACTN</name>
<gene>
    <name evidence="2" type="ORF">C7C45_23045</name>
</gene>
<organism evidence="2 3">
    <name type="scientific">Micromonospora arborensis</name>
    <dbReference type="NCBI Taxonomy" id="2116518"/>
    <lineage>
        <taxon>Bacteria</taxon>
        <taxon>Bacillati</taxon>
        <taxon>Actinomycetota</taxon>
        <taxon>Actinomycetes</taxon>
        <taxon>Micromonosporales</taxon>
        <taxon>Micromonosporaceae</taxon>
        <taxon>Micromonospora</taxon>
    </lineage>
</organism>
<protein>
    <submittedName>
        <fullName evidence="2">D-alanine--poly(Phosphoribitol) ligase</fullName>
    </submittedName>
</protein>
<dbReference type="PANTHER" id="PTHR45527:SF1">
    <property type="entry name" value="FATTY ACID SYNTHASE"/>
    <property type="match status" value="1"/>
</dbReference>
<dbReference type="Gene3D" id="3.30.300.30">
    <property type="match status" value="1"/>
</dbReference>
<proteinExistence type="predicted"/>
<dbReference type="InterPro" id="IPR000873">
    <property type="entry name" value="AMP-dep_synth/lig_dom"/>
</dbReference>
<sequence>MVGNALAQRFQRGLRRAPDGVCLTVGTERITYAAAHRTALRWGAAVRATAPDRPIGVLASGTTSYLGILAGLYAGRTVVPLHAGFPPARTRAMLAAAGAGAIITDDRTAAQVRDLAGDVPVLLAGKNLDAAGHAPLADPAAPAGDAAYLLFTSGSTGRPKGVPITHGSLAHYFALLDDRYDFDRHDVFSQTFDLNFDCAMFDLFCAWGAGAEVLRVPPQAYRDLPDFLARNGVSVWFSTPSAIGLVRRLGGLAPSSLPSLRWSFFAGEALRTDDAQAWQLAAPQSAVENLYGPTELTVTVTAHRYGPESGRLGVNGVVPIGALHHGHRMRLTAEDGTEAAEEGELWVSGPQLTPGYLDPADGAGRFARHDGILWYRTGDRVRRLADGELLYLGRLDAQVQLQGWRVELTEIDHAVRGVPGVDDAVTVDATAGDAHELVVFHTGDPVSPAGLSRALRAVLPDRLIPRHYEHRTELPLNSNRKTDRLALRARAAELLAAAQLDRGSVA</sequence>
<dbReference type="Gene3D" id="3.40.50.12780">
    <property type="entry name" value="N-terminal domain of ligase-like"/>
    <property type="match status" value="1"/>
</dbReference>
<keyword evidence="3" id="KW-1185">Reference proteome</keyword>
<dbReference type="AlphaFoldDB" id="A0A318NE22"/>
<dbReference type="OrthoDB" id="3802848at2"/>
<reference evidence="2 3" key="1">
    <citation type="submission" date="2018-03" db="EMBL/GenBank/DDBJ databases">
        <title>Bioinformatic expansion and discovery of thiopeptide antibiotics.</title>
        <authorList>
            <person name="Schwalen C.J."/>
            <person name="Hudson G.A."/>
            <person name="Mitchell D.A."/>
        </authorList>
    </citation>
    <scope>NUCLEOTIDE SEQUENCE [LARGE SCALE GENOMIC DNA]</scope>
    <source>
        <strain evidence="2 3">NRRL 8041</strain>
    </source>
</reference>
<dbReference type="InterPro" id="IPR045851">
    <property type="entry name" value="AMP-bd_C_sf"/>
</dbReference>
<accession>A0A318NE22</accession>
<dbReference type="EMBL" id="PYBV01000029">
    <property type="protein sequence ID" value="PYC66957.1"/>
    <property type="molecule type" value="Genomic_DNA"/>
</dbReference>
<dbReference type="Proteomes" id="UP000248333">
    <property type="component" value="Unassembled WGS sequence"/>
</dbReference>
<dbReference type="InterPro" id="IPR042099">
    <property type="entry name" value="ANL_N_sf"/>
</dbReference>
<feature type="domain" description="AMP-dependent synthetase/ligase" evidence="1">
    <location>
        <begin position="10"/>
        <end position="357"/>
    </location>
</feature>
<dbReference type="SUPFAM" id="SSF56801">
    <property type="entry name" value="Acetyl-CoA synthetase-like"/>
    <property type="match status" value="1"/>
</dbReference>